<protein>
    <submittedName>
        <fullName evidence="2">Uncharacterized protein</fullName>
    </submittedName>
</protein>
<evidence type="ECO:0000313" key="3">
    <source>
        <dbReference type="Proteomes" id="UP000672027"/>
    </source>
</evidence>
<dbReference type="Proteomes" id="UP000672027">
    <property type="component" value="Chromosome"/>
</dbReference>
<accession>A0ABX7WZG5</accession>
<dbReference type="RefSeq" id="WP_210225697.1">
    <property type="nucleotide sequence ID" value="NZ_CP072800.1"/>
</dbReference>
<dbReference type="EMBL" id="CP072800">
    <property type="protein sequence ID" value="QTR48816.1"/>
    <property type="molecule type" value="Genomic_DNA"/>
</dbReference>
<evidence type="ECO:0000256" key="1">
    <source>
        <dbReference type="SAM" id="SignalP"/>
    </source>
</evidence>
<keyword evidence="3" id="KW-1185">Reference proteome</keyword>
<evidence type="ECO:0000313" key="2">
    <source>
        <dbReference type="EMBL" id="QTR48816.1"/>
    </source>
</evidence>
<gene>
    <name evidence="2" type="ORF">J8380_11015</name>
</gene>
<feature type="signal peptide" evidence="1">
    <location>
        <begin position="1"/>
        <end position="28"/>
    </location>
</feature>
<reference evidence="2 3" key="1">
    <citation type="submission" date="2021-04" db="EMBL/GenBank/DDBJ databases">
        <title>Genomics, taxonomy and metabolism of representatives of sulfur bacteria of the genus Thiothrix: Thiothrix fructosivorans QT, Thiothrix unzii A1T and three new species, Thiothrix subterranea sp. nov., Thiothrix litoralis sp. nov. and 'Candidatus Thiothrix anitrata' sp. nov.</title>
        <authorList>
            <person name="Ravin N.V."/>
            <person name="Smolyakov D."/>
            <person name="Rudenko T.S."/>
            <person name="Mardanov A.V."/>
            <person name="Beletsky A.V."/>
            <person name="Markov N.D."/>
            <person name="Fomenkov A.I."/>
            <person name="Roberts R.J."/>
            <person name="Karnachuk O.V."/>
            <person name="Novikov A."/>
            <person name="Grabovich M.Y."/>
        </authorList>
    </citation>
    <scope>NUCLEOTIDE SEQUENCE [LARGE SCALE GENOMIC DNA]</scope>
    <source>
        <strain evidence="2 3">A52</strain>
    </source>
</reference>
<proteinExistence type="predicted"/>
<feature type="chain" id="PRO_5046366235" evidence="1">
    <location>
        <begin position="29"/>
        <end position="103"/>
    </location>
</feature>
<name>A0ABX7WZG5_9GAMM</name>
<keyword evidence="1" id="KW-0732">Signal</keyword>
<organism evidence="2 3">
    <name type="scientific">Candidatus Thiothrix anitrata</name>
    <dbReference type="NCBI Taxonomy" id="2823902"/>
    <lineage>
        <taxon>Bacteria</taxon>
        <taxon>Pseudomonadati</taxon>
        <taxon>Pseudomonadota</taxon>
        <taxon>Gammaproteobacteria</taxon>
        <taxon>Thiotrichales</taxon>
        <taxon>Thiotrichaceae</taxon>
        <taxon>Thiothrix</taxon>
    </lineage>
</organism>
<sequence length="103" mass="11663">MEMSKSLFYTASSVAVSIGMMLSSTANAGSYYHSHHQHRPVHKPCSQLKHELTAKVHRLRHMAREREYHYGDAYGARRLRNTANIITAHIGNLPCVNKQTCLS</sequence>